<dbReference type="GO" id="GO:0016757">
    <property type="term" value="F:glycosyltransferase activity"/>
    <property type="evidence" value="ECO:0007669"/>
    <property type="project" value="InterPro"/>
</dbReference>
<organism evidence="4 5">
    <name type="scientific">Chryseobacterium piscium</name>
    <dbReference type="NCBI Taxonomy" id="333702"/>
    <lineage>
        <taxon>Bacteria</taxon>
        <taxon>Pseudomonadati</taxon>
        <taxon>Bacteroidota</taxon>
        <taxon>Flavobacteriia</taxon>
        <taxon>Flavobacteriales</taxon>
        <taxon>Weeksellaceae</taxon>
        <taxon>Chryseobacterium group</taxon>
        <taxon>Chryseobacterium</taxon>
    </lineage>
</organism>
<keyword evidence="2" id="KW-1133">Transmembrane helix</keyword>
<dbReference type="EMBL" id="QNVS01000102">
    <property type="protein sequence ID" value="REC49868.1"/>
    <property type="molecule type" value="Genomic_DNA"/>
</dbReference>
<dbReference type="Proteomes" id="UP000256512">
    <property type="component" value="Unassembled WGS sequence"/>
</dbReference>
<dbReference type="PANTHER" id="PTHR46401:SF2">
    <property type="entry name" value="GLYCOSYLTRANSFERASE WBBK-RELATED"/>
    <property type="match status" value="1"/>
</dbReference>
<keyword evidence="2" id="KW-0812">Transmembrane</keyword>
<dbReference type="Pfam" id="PF00534">
    <property type="entry name" value="Glycos_transf_1"/>
    <property type="match status" value="1"/>
</dbReference>
<accession>A0A3D9B960</accession>
<evidence type="ECO:0000313" key="5">
    <source>
        <dbReference type="Proteomes" id="UP000256512"/>
    </source>
</evidence>
<protein>
    <recommendedName>
        <fullName evidence="3">Glycosyl transferase family 1 domain-containing protein</fullName>
    </recommendedName>
</protein>
<keyword evidence="2" id="KW-0472">Membrane</keyword>
<sequence length="399" mass="45336">MQKEIFIISELFYPNKTSTAYIMTEIAKRIAKNEKCKVNVVCADVIYDDNFDKEACANDLIELNIINATKLIGNKNSIFGKIKNAVQTCYSFGNIVLKKVKSKDTVFAVTNPFLLVVVLAFIRLFKKFNYILLVHDVFPENIIPAGLGNKKNISFKIIKMIYDWAYNKADKLIVLGRDMEQLITNKIGSSAKVHIIENWFDSDLIIGKEVDRNSYFGVNLDDKIVIGFAGNIGRVQNLTSFLNIFKKVNNPKLHFVIIGDGAMREEVEDVIRENKLSNVHYLGTKPRMEQSVFLNCCDIGLITLSKGMFGLGVPSKTYNLLALGKPIIYIGDEKSEIDMLIDEYNIGWSFNWDHESQIIDFMNTLNFLDISKTETSKLIAQEKFSENIILSKINNLIFS</sequence>
<proteinExistence type="predicted"/>
<name>A0A3D9B960_9FLAO</name>
<dbReference type="Gene3D" id="3.40.50.2000">
    <property type="entry name" value="Glycogen Phosphorylase B"/>
    <property type="match status" value="2"/>
</dbReference>
<dbReference type="GO" id="GO:0009103">
    <property type="term" value="P:lipopolysaccharide biosynthetic process"/>
    <property type="evidence" value="ECO:0007669"/>
    <property type="project" value="TreeGrafter"/>
</dbReference>
<reference evidence="4 5" key="1">
    <citation type="journal article" date="2006" name="Int. J. Syst. Evol. Microbiol.">
        <title>Chryseobacterium piscium sp. nov., isolated from fish of the South Atlantic Ocean off South Africa.</title>
        <authorList>
            <person name="de Beer H."/>
            <person name="Hugo C.J."/>
            <person name="Jooste P.J."/>
            <person name="Vancanneyt M."/>
            <person name="Coenye T."/>
            <person name="Vandamme P."/>
        </authorList>
    </citation>
    <scope>NUCLEOTIDE SEQUENCE [LARGE SCALE GENOMIC DNA]</scope>
    <source>
        <strain evidence="4 5">CCUG 51923</strain>
    </source>
</reference>
<evidence type="ECO:0000256" key="1">
    <source>
        <dbReference type="ARBA" id="ARBA00022679"/>
    </source>
</evidence>
<dbReference type="SUPFAM" id="SSF53756">
    <property type="entry name" value="UDP-Glycosyltransferase/glycogen phosphorylase"/>
    <property type="match status" value="1"/>
</dbReference>
<evidence type="ECO:0000256" key="2">
    <source>
        <dbReference type="SAM" id="Phobius"/>
    </source>
</evidence>
<comment type="caution">
    <text evidence="4">The sequence shown here is derived from an EMBL/GenBank/DDBJ whole genome shotgun (WGS) entry which is preliminary data.</text>
</comment>
<keyword evidence="1" id="KW-0808">Transferase</keyword>
<dbReference type="AlphaFoldDB" id="A0A3D9B960"/>
<dbReference type="InterPro" id="IPR001296">
    <property type="entry name" value="Glyco_trans_1"/>
</dbReference>
<evidence type="ECO:0000259" key="3">
    <source>
        <dbReference type="Pfam" id="PF00534"/>
    </source>
</evidence>
<dbReference type="PANTHER" id="PTHR46401">
    <property type="entry name" value="GLYCOSYLTRANSFERASE WBBK-RELATED"/>
    <property type="match status" value="1"/>
</dbReference>
<feature type="domain" description="Glycosyl transferase family 1" evidence="3">
    <location>
        <begin position="221"/>
        <end position="330"/>
    </location>
</feature>
<dbReference type="CDD" id="cd03794">
    <property type="entry name" value="GT4_WbuB-like"/>
    <property type="match status" value="1"/>
</dbReference>
<gene>
    <name evidence="4" type="ORF">DRF62_19290</name>
</gene>
<keyword evidence="5" id="KW-1185">Reference proteome</keyword>
<evidence type="ECO:0000313" key="4">
    <source>
        <dbReference type="EMBL" id="REC49868.1"/>
    </source>
</evidence>
<dbReference type="RefSeq" id="WP_115951741.1">
    <property type="nucleotide sequence ID" value="NZ_QNVS01000102.1"/>
</dbReference>
<feature type="transmembrane region" description="Helical" evidence="2">
    <location>
        <begin position="106"/>
        <end position="125"/>
    </location>
</feature>